<keyword evidence="3" id="KW-1185">Reference proteome</keyword>
<feature type="region of interest" description="Disordered" evidence="1">
    <location>
        <begin position="186"/>
        <end position="260"/>
    </location>
</feature>
<evidence type="ECO:0000313" key="2">
    <source>
        <dbReference type="EMBL" id="EAA30513.3"/>
    </source>
</evidence>
<dbReference type="KEGG" id="ncr:NCU02323"/>
<feature type="region of interest" description="Disordered" evidence="1">
    <location>
        <begin position="1"/>
        <end position="33"/>
    </location>
</feature>
<dbReference type="HOGENOM" id="CLU_492649_0_0_1"/>
<feature type="compositionally biased region" description="Basic and acidic residues" evidence="1">
    <location>
        <begin position="229"/>
        <end position="246"/>
    </location>
</feature>
<feature type="compositionally biased region" description="Polar residues" evidence="1">
    <location>
        <begin position="66"/>
        <end position="85"/>
    </location>
</feature>
<feature type="compositionally biased region" description="Low complexity" evidence="1">
    <location>
        <begin position="247"/>
        <end position="260"/>
    </location>
</feature>
<gene>
    <name evidence="2" type="ORF">NCU02323</name>
</gene>
<dbReference type="EMBL" id="CM002242">
    <property type="protein sequence ID" value="EAA30513.3"/>
    <property type="molecule type" value="Genomic_DNA"/>
</dbReference>
<dbReference type="PaxDb" id="5141-EFNCRP00000003197"/>
<organism evidence="2 3">
    <name type="scientific">Neurospora crassa (strain ATCC 24698 / 74-OR23-1A / CBS 708.71 / DSM 1257 / FGSC 987)</name>
    <dbReference type="NCBI Taxonomy" id="367110"/>
    <lineage>
        <taxon>Eukaryota</taxon>
        <taxon>Fungi</taxon>
        <taxon>Dikarya</taxon>
        <taxon>Ascomycota</taxon>
        <taxon>Pezizomycotina</taxon>
        <taxon>Sordariomycetes</taxon>
        <taxon>Sordariomycetidae</taxon>
        <taxon>Sordariales</taxon>
        <taxon>Sordariaceae</taxon>
        <taxon>Neurospora</taxon>
    </lineage>
</organism>
<dbReference type="VEuPathDB" id="FungiDB:NCU02323"/>
<accession>Q7S4U1</accession>
<sequence length="260" mass="28206">MSQHPSHDPAGSSSGQQQRNRDRKKAPPFFRNYNHQDPNFLVFEWPFTTSHDDPTSSSFGGWPRQSGVQTQPTADTSLTFPTQDRSGMVVSGTGIGSLIDGTTPSNSIWPTSSVSQAAHHVQSPAQSYVKFGDIHPSGAGAGMRTGQIAGDGQNPHFHHEQVSPETFVPQSQSLDSSPFLFPAMSEAQQQHGDIGQNPSLGYQQPRTPTAEGKGPFYSNQEYDASYGNERGHDLEPKHNNSQERHVAGNNVNGQVQNTVA</sequence>
<dbReference type="Proteomes" id="UP000001805">
    <property type="component" value="Chromosome 7, Linkage Group VII"/>
</dbReference>
<proteinExistence type="predicted"/>
<dbReference type="RefSeq" id="XP_959749.3">
    <property type="nucleotide sequence ID" value="XM_954656.3"/>
</dbReference>
<dbReference type="InParanoid" id="Q7S4U1"/>
<feature type="region of interest" description="Disordered" evidence="1">
    <location>
        <begin position="52"/>
        <end position="86"/>
    </location>
</feature>
<dbReference type="OrthoDB" id="1405595at2759"/>
<protein>
    <submittedName>
        <fullName evidence="2">Uncharacterized protein</fullName>
    </submittedName>
</protein>
<feature type="compositionally biased region" description="Polar residues" evidence="1">
    <location>
        <begin position="186"/>
        <end position="207"/>
    </location>
</feature>
<evidence type="ECO:0000313" key="3">
    <source>
        <dbReference type="Proteomes" id="UP000001805"/>
    </source>
</evidence>
<dbReference type="GeneID" id="3875896"/>
<reference evidence="2 3" key="1">
    <citation type="journal article" date="2003" name="Nature">
        <title>The genome sequence of the filamentous fungus Neurospora crassa.</title>
        <authorList>
            <person name="Galagan J.E."/>
            <person name="Calvo S.E."/>
            <person name="Borkovich K.A."/>
            <person name="Selker E.U."/>
            <person name="Read N.D."/>
            <person name="Jaffe D."/>
            <person name="FitzHugh W."/>
            <person name="Ma L.J."/>
            <person name="Smirnov S."/>
            <person name="Purcell S."/>
            <person name="Rehman B."/>
            <person name="Elkins T."/>
            <person name="Engels R."/>
            <person name="Wang S."/>
            <person name="Nielsen C.B."/>
            <person name="Butler J."/>
            <person name="Endrizzi M."/>
            <person name="Qui D."/>
            <person name="Ianakiev P."/>
            <person name="Bell-Pedersen D."/>
            <person name="Nelson M.A."/>
            <person name="Werner-Washburne M."/>
            <person name="Selitrennikoff C.P."/>
            <person name="Kinsey J.A."/>
            <person name="Braun E.L."/>
            <person name="Zelter A."/>
            <person name="Schulte U."/>
            <person name="Kothe G.O."/>
            <person name="Jedd G."/>
            <person name="Mewes W."/>
            <person name="Staben C."/>
            <person name="Marcotte E."/>
            <person name="Greenberg D."/>
            <person name="Roy A."/>
            <person name="Foley K."/>
            <person name="Naylor J."/>
            <person name="Stange-Thomann N."/>
            <person name="Barrett R."/>
            <person name="Gnerre S."/>
            <person name="Kamal M."/>
            <person name="Kamvysselis M."/>
            <person name="Mauceli E."/>
            <person name="Bielke C."/>
            <person name="Rudd S."/>
            <person name="Frishman D."/>
            <person name="Krystofova S."/>
            <person name="Rasmussen C."/>
            <person name="Metzenberg R.L."/>
            <person name="Perkins D.D."/>
            <person name="Kroken S."/>
            <person name="Cogoni C."/>
            <person name="Macino G."/>
            <person name="Catcheside D."/>
            <person name="Li W."/>
            <person name="Pratt R.J."/>
            <person name="Osmani S.A."/>
            <person name="DeSouza C.P."/>
            <person name="Glass L."/>
            <person name="Orbach M.J."/>
            <person name="Berglund J.A."/>
            <person name="Voelker R."/>
            <person name="Yarden O."/>
            <person name="Plamann M."/>
            <person name="Seiler S."/>
            <person name="Dunlap J."/>
            <person name="Radford A."/>
            <person name="Aramayo R."/>
            <person name="Natvig D.O."/>
            <person name="Alex L.A."/>
            <person name="Mannhaupt G."/>
            <person name="Ebbole D.J."/>
            <person name="Freitag M."/>
            <person name="Paulsen I."/>
            <person name="Sachs M.S."/>
            <person name="Lander E.S."/>
            <person name="Nusbaum C."/>
            <person name="Birren B."/>
        </authorList>
    </citation>
    <scope>NUCLEOTIDE SEQUENCE [LARGE SCALE GENOMIC DNA]</scope>
    <source>
        <strain evidence="3">ATCC 24698 / 74-OR23-1A / CBS 708.71 / DSM 1257 / FGSC 987</strain>
    </source>
</reference>
<dbReference type="AlphaFoldDB" id="Q7S4U1"/>
<name>Q7S4U1_NEUCR</name>
<evidence type="ECO:0000256" key="1">
    <source>
        <dbReference type="SAM" id="MobiDB-lite"/>
    </source>
</evidence>